<accession>A0ABY5VF96</accession>
<evidence type="ECO:0000313" key="3">
    <source>
        <dbReference type="Proteomes" id="UP001060164"/>
    </source>
</evidence>
<keyword evidence="1" id="KW-0472">Membrane</keyword>
<feature type="transmembrane region" description="Helical" evidence="1">
    <location>
        <begin position="111"/>
        <end position="142"/>
    </location>
</feature>
<evidence type="ECO:0000256" key="1">
    <source>
        <dbReference type="SAM" id="Phobius"/>
    </source>
</evidence>
<proteinExistence type="predicted"/>
<organism evidence="2 3">
    <name type="scientific">Ruminococcus gauvreauii</name>
    <dbReference type="NCBI Taxonomy" id="438033"/>
    <lineage>
        <taxon>Bacteria</taxon>
        <taxon>Bacillati</taxon>
        <taxon>Bacillota</taxon>
        <taxon>Clostridia</taxon>
        <taxon>Eubacteriales</taxon>
        <taxon>Oscillospiraceae</taxon>
        <taxon>Ruminococcus</taxon>
    </lineage>
</organism>
<dbReference type="EMBL" id="CP102290">
    <property type="protein sequence ID" value="UWP58946.1"/>
    <property type="molecule type" value="Genomic_DNA"/>
</dbReference>
<keyword evidence="1" id="KW-0812">Transmembrane</keyword>
<sequence>MKSNEWLELGEQIRDMVQSAVDSKDFSQLNKTVSSTINKAVDSAVDGVRQGMRKASDAYEAQNSRNYERYPNKEIKGNFRNANYSTQLLRGVPYNTALFTRSPRGRISGPVMAATGFSLGGIFIVMALAFLATGLVTGAFGITLTGGIFTVLGIAGMIVGSVGASAYGRVRRFKKYIRQLGDRGYCSFQELSSAVGKSKEFVKKDVRAMIQRGMFLQGHIDKQQTCLIVTQQDYEQYLATQQELERRQTAAAERRSVPENRKLSEECDTILEEGQRYIRRIHQANDAILDDMMSEKLSRLELIMTKIFSQVEKDPDIAPEMHKFMNYYLPTTTKLIDAYQELDEQPVEGANIAGTKKEIEDTLDTINEAFERLLDRFFQDTAWDISSDITVMKSMLAQEGLVDEGLKMPTSTKG</sequence>
<evidence type="ECO:0000313" key="2">
    <source>
        <dbReference type="EMBL" id="UWP58946.1"/>
    </source>
</evidence>
<protein>
    <submittedName>
        <fullName evidence="2">5-bromo-4-chloroindolyl phosphate hydrolysis family protein</fullName>
    </submittedName>
</protein>
<keyword evidence="3" id="KW-1185">Reference proteome</keyword>
<name>A0ABY5VF96_9FIRM</name>
<feature type="transmembrane region" description="Helical" evidence="1">
    <location>
        <begin position="148"/>
        <end position="168"/>
    </location>
</feature>
<gene>
    <name evidence="2" type="ORF">NQ502_16470</name>
</gene>
<reference evidence="2" key="1">
    <citation type="journal article" date="2022" name="Cell">
        <title>Design, construction, and in vivo augmentation of a complex gut microbiome.</title>
        <authorList>
            <person name="Cheng A.G."/>
            <person name="Ho P.Y."/>
            <person name="Aranda-Diaz A."/>
            <person name="Jain S."/>
            <person name="Yu F.B."/>
            <person name="Meng X."/>
            <person name="Wang M."/>
            <person name="Iakiviak M."/>
            <person name="Nagashima K."/>
            <person name="Zhao A."/>
            <person name="Murugkar P."/>
            <person name="Patil A."/>
            <person name="Atabakhsh K."/>
            <person name="Weakley A."/>
            <person name="Yan J."/>
            <person name="Brumbaugh A.R."/>
            <person name="Higginbottom S."/>
            <person name="Dimas A."/>
            <person name="Shiver A.L."/>
            <person name="Deutschbauer A."/>
            <person name="Neff N."/>
            <person name="Sonnenburg J.L."/>
            <person name="Huang K.C."/>
            <person name="Fischbach M.A."/>
        </authorList>
    </citation>
    <scope>NUCLEOTIDE SEQUENCE</scope>
    <source>
        <strain evidence="2">DSM 19829</strain>
    </source>
</reference>
<dbReference type="RefSeq" id="WP_028527303.1">
    <property type="nucleotide sequence ID" value="NZ_CABLBR010000001.1"/>
</dbReference>
<dbReference type="Pfam" id="PF10112">
    <property type="entry name" value="Halogen_Hydrol"/>
    <property type="match status" value="1"/>
</dbReference>
<dbReference type="Proteomes" id="UP001060164">
    <property type="component" value="Chromosome"/>
</dbReference>
<dbReference type="InterPro" id="IPR018770">
    <property type="entry name" value="ChloroindolylP_hydrolase"/>
</dbReference>
<keyword evidence="1" id="KW-1133">Transmembrane helix</keyword>